<feature type="signal peptide" evidence="2">
    <location>
        <begin position="1"/>
        <end position="19"/>
    </location>
</feature>
<feature type="compositionally biased region" description="Low complexity" evidence="1">
    <location>
        <begin position="729"/>
        <end position="769"/>
    </location>
</feature>
<evidence type="ECO:0000259" key="3">
    <source>
        <dbReference type="Pfam" id="PF22974"/>
    </source>
</evidence>
<comment type="caution">
    <text evidence="4">The sequence shown here is derived from an EMBL/GenBank/DDBJ whole genome shotgun (WGS) entry which is preliminary data.</text>
</comment>
<evidence type="ECO:0000313" key="5">
    <source>
        <dbReference type="Proteomes" id="UP001285441"/>
    </source>
</evidence>
<feature type="domain" description="DUF7029" evidence="3">
    <location>
        <begin position="148"/>
        <end position="244"/>
    </location>
</feature>
<gene>
    <name evidence="4" type="ORF">B0H63DRAFT_543033</name>
</gene>
<sequence length="1087" mass="113948">MRLKSVVTLLGLAAAAVHGLPALDERKATEPSPNSTVEVVTANGFEVVIVYATPAAGCPAKPKHCNAPGPAALNTLPAAETTTSSKPSPSASFEHSGPIATLKPQVHWDVDTGPATNVIPVVQGKGSDMYYGIADPSQAGHFAFLTYYFSKPSVNLDHCDHIRVVEYSTDGLTITFLTREAYDHARGTWVADDEIILVTYTAGCGDYATGERCYVRARVEDLIFKDGSLIIVAGGKPYRPDDLITKGETQWGWWTPRTGGVSAPSPPKDNAGSTGSGSGNTKTATTLSPPSASSSFSWGSTSTGSPTAGSGASPSETSASGFSAPKKACTPPADTKYRLPTACLGELFDQDLDEELGWEDMPALYTDFIESMAPGLDSKDAPNEADFWDRRRALSKRWPCLSCALKKYVIQPAVSAYKAVQAATSISGSINKDISFKVPDPASANAEAKTLKDPNAKQVVSPWGDAILLKALGTQAADDDKKLSGYMNVFCVGCGASGSAKIAGSASWTPIGGFTKGEVDVRADIQFVLKLGIDAQMNYKQKFGSDLLNVGLPGLSYGIVTIGPRITVGTSVELEAVAKGRLLVGAEMGLQNAHVLIDFVNPLNSKKDGWDPYFKPTFEAEGEIMLSAALGLPIGLRCGLQIGKWDKSIGVVDEPSIKGVAQVAASISKQDASGFVAGFKDTNGCTGISTQISWRNQLYIDVLGTKHPLLDTKDKPLAQGCIKLPGLPASSSSSTSADASSTATTASDAQTVTSSEDSSPTTAAVTTTASDQEESKPSPTAPPGEGEPASPPSAVSTSSSPETPDAASPDPAPTPTPDAEPPTPEAKLRARQAPTLSSSSSSSSTASSASTAASGKVVDITAKIKSPSLSNTLSYTTQPLPNKPYNDTNGFEYALLADPTATTLVVACANGNVYAVDAQNSDNQYCSEQWATGGDNLVSDASQRLLHYYANTMAAAGISRVRLEDEADLPTGGVVFALAPFTPQGKDENADYFYVAVDPMQNFFYLIVCDYEDPQLGSKLFLAKDIDRGIDVLRSKDVTFSVTGGDIKACYPIALQQGKFAEGDGYASAGDAKPSADWDLEDGWFDE</sequence>
<name>A0AAE0NNS8_9PEZI</name>
<evidence type="ECO:0000256" key="1">
    <source>
        <dbReference type="SAM" id="MobiDB-lite"/>
    </source>
</evidence>
<dbReference type="EMBL" id="JAULSW010000004">
    <property type="protein sequence ID" value="KAK3384941.1"/>
    <property type="molecule type" value="Genomic_DNA"/>
</dbReference>
<proteinExistence type="predicted"/>
<reference evidence="4" key="2">
    <citation type="submission" date="2023-06" db="EMBL/GenBank/DDBJ databases">
        <authorList>
            <consortium name="Lawrence Berkeley National Laboratory"/>
            <person name="Haridas S."/>
            <person name="Hensen N."/>
            <person name="Bonometti L."/>
            <person name="Westerberg I."/>
            <person name="Brannstrom I.O."/>
            <person name="Guillou S."/>
            <person name="Cros-Aarteil S."/>
            <person name="Calhoun S."/>
            <person name="Kuo A."/>
            <person name="Mondo S."/>
            <person name="Pangilinan J."/>
            <person name="Riley R."/>
            <person name="LaButti K."/>
            <person name="Andreopoulos B."/>
            <person name="Lipzen A."/>
            <person name="Chen C."/>
            <person name="Yanf M."/>
            <person name="Daum C."/>
            <person name="Ng V."/>
            <person name="Clum A."/>
            <person name="Steindorff A."/>
            <person name="Ohm R."/>
            <person name="Martin F."/>
            <person name="Silar P."/>
            <person name="Natvig D."/>
            <person name="Lalanne C."/>
            <person name="Gautier V."/>
            <person name="Ament-velasquez S.L."/>
            <person name="Kruys A."/>
            <person name="Hutchinson M.I."/>
            <person name="Powell A.J."/>
            <person name="Barry K."/>
            <person name="Miller A.N."/>
            <person name="Grigoriev I.V."/>
            <person name="Debuchy R."/>
            <person name="Gladieux P."/>
            <person name="Thoren M.H."/>
            <person name="Johannesson H."/>
        </authorList>
    </citation>
    <scope>NUCLEOTIDE SEQUENCE</scope>
    <source>
        <strain evidence="4">CBS 232.78</strain>
    </source>
</reference>
<dbReference type="Proteomes" id="UP001285441">
    <property type="component" value="Unassembled WGS sequence"/>
</dbReference>
<feature type="region of interest" description="Disordered" evidence="1">
    <location>
        <begin position="254"/>
        <end position="330"/>
    </location>
</feature>
<evidence type="ECO:0000256" key="2">
    <source>
        <dbReference type="SAM" id="SignalP"/>
    </source>
</evidence>
<feature type="compositionally biased region" description="Low complexity" evidence="1">
    <location>
        <begin position="783"/>
        <end position="809"/>
    </location>
</feature>
<reference evidence="4" key="1">
    <citation type="journal article" date="2023" name="Mol. Phylogenet. Evol.">
        <title>Genome-scale phylogeny and comparative genomics of the fungal order Sordariales.</title>
        <authorList>
            <person name="Hensen N."/>
            <person name="Bonometti L."/>
            <person name="Westerberg I."/>
            <person name="Brannstrom I.O."/>
            <person name="Guillou S."/>
            <person name="Cros-Aarteil S."/>
            <person name="Calhoun S."/>
            <person name="Haridas S."/>
            <person name="Kuo A."/>
            <person name="Mondo S."/>
            <person name="Pangilinan J."/>
            <person name="Riley R."/>
            <person name="LaButti K."/>
            <person name="Andreopoulos B."/>
            <person name="Lipzen A."/>
            <person name="Chen C."/>
            <person name="Yan M."/>
            <person name="Daum C."/>
            <person name="Ng V."/>
            <person name="Clum A."/>
            <person name="Steindorff A."/>
            <person name="Ohm R.A."/>
            <person name="Martin F."/>
            <person name="Silar P."/>
            <person name="Natvig D.O."/>
            <person name="Lalanne C."/>
            <person name="Gautier V."/>
            <person name="Ament-Velasquez S.L."/>
            <person name="Kruys A."/>
            <person name="Hutchinson M.I."/>
            <person name="Powell A.J."/>
            <person name="Barry K."/>
            <person name="Miller A.N."/>
            <person name="Grigoriev I.V."/>
            <person name="Debuchy R."/>
            <person name="Gladieux P."/>
            <person name="Hiltunen Thoren M."/>
            <person name="Johannesson H."/>
        </authorList>
    </citation>
    <scope>NUCLEOTIDE SEQUENCE</scope>
    <source>
        <strain evidence="4">CBS 232.78</strain>
    </source>
</reference>
<accession>A0AAE0NNS8</accession>
<feature type="region of interest" description="Disordered" evidence="1">
    <location>
        <begin position="726"/>
        <end position="855"/>
    </location>
</feature>
<dbReference type="InterPro" id="IPR054293">
    <property type="entry name" value="DUF7029"/>
</dbReference>
<feature type="compositionally biased region" description="Low complexity" evidence="1">
    <location>
        <begin position="279"/>
        <end position="315"/>
    </location>
</feature>
<dbReference type="Pfam" id="PF22974">
    <property type="entry name" value="DUF7029"/>
    <property type="match status" value="1"/>
</dbReference>
<feature type="chain" id="PRO_5042069406" description="DUF7029 domain-containing protein" evidence="2">
    <location>
        <begin position="20"/>
        <end position="1087"/>
    </location>
</feature>
<feature type="compositionally biased region" description="Pro residues" evidence="1">
    <location>
        <begin position="810"/>
        <end position="824"/>
    </location>
</feature>
<keyword evidence="2" id="KW-0732">Signal</keyword>
<keyword evidence="5" id="KW-1185">Reference proteome</keyword>
<organism evidence="4 5">
    <name type="scientific">Podospora didyma</name>
    <dbReference type="NCBI Taxonomy" id="330526"/>
    <lineage>
        <taxon>Eukaryota</taxon>
        <taxon>Fungi</taxon>
        <taxon>Dikarya</taxon>
        <taxon>Ascomycota</taxon>
        <taxon>Pezizomycotina</taxon>
        <taxon>Sordariomycetes</taxon>
        <taxon>Sordariomycetidae</taxon>
        <taxon>Sordariales</taxon>
        <taxon>Podosporaceae</taxon>
        <taxon>Podospora</taxon>
    </lineage>
</organism>
<feature type="compositionally biased region" description="Low complexity" evidence="1">
    <location>
        <begin position="837"/>
        <end position="854"/>
    </location>
</feature>
<protein>
    <recommendedName>
        <fullName evidence="3">DUF7029 domain-containing protein</fullName>
    </recommendedName>
</protein>
<evidence type="ECO:0000313" key="4">
    <source>
        <dbReference type="EMBL" id="KAK3384941.1"/>
    </source>
</evidence>
<dbReference type="AlphaFoldDB" id="A0AAE0NNS8"/>